<name>A0A6I4UUY5_9SPHN</name>
<dbReference type="Proteomes" id="UP000469159">
    <property type="component" value="Unassembled WGS sequence"/>
</dbReference>
<dbReference type="PANTHER" id="PTHR21198">
    <property type="entry name" value="GLUTAMATE RACEMASE"/>
    <property type="match status" value="1"/>
</dbReference>
<dbReference type="SUPFAM" id="SSF53681">
    <property type="entry name" value="Aspartate/glutamate racemase"/>
    <property type="match status" value="2"/>
</dbReference>
<dbReference type="EMBL" id="WTYK01000010">
    <property type="protein sequence ID" value="MXP42742.1"/>
    <property type="molecule type" value="Genomic_DNA"/>
</dbReference>
<dbReference type="GO" id="GO:0047661">
    <property type="term" value="F:amino-acid racemase activity"/>
    <property type="evidence" value="ECO:0007669"/>
    <property type="project" value="InterPro"/>
</dbReference>
<evidence type="ECO:0000256" key="1">
    <source>
        <dbReference type="ARBA" id="ARBA00007847"/>
    </source>
</evidence>
<dbReference type="NCBIfam" id="TIGR00035">
    <property type="entry name" value="asp_race"/>
    <property type="match status" value="1"/>
</dbReference>
<sequence length="232" mass="25451">MRKLGLIGGMSWVSTSTYYTAINTTIQAKTDRRSSAPLLIESLDFQLLYRLQDQDEWDRAAAVLSESAQRLEAAGAGALIIAANSMHKVYDKVAASVSLPIFHIAECVGERMAADGVDTAALIGTRNVMTESFYRRRLVAHGVDLLPPDMKNVETLDEIIYEQLMVGKATRDAERALKTIITVKEQEGAKAIVLACTELDQIVDVDANVLPIYDSTRIHADKAAAWILGEIE</sequence>
<dbReference type="AlphaFoldDB" id="A0A6I4UUY5"/>
<evidence type="ECO:0000313" key="3">
    <source>
        <dbReference type="EMBL" id="MXP42742.1"/>
    </source>
</evidence>
<organism evidence="3 4">
    <name type="scientific">Croceibacterium soli</name>
    <dbReference type="NCBI Taxonomy" id="1739690"/>
    <lineage>
        <taxon>Bacteria</taxon>
        <taxon>Pseudomonadati</taxon>
        <taxon>Pseudomonadota</taxon>
        <taxon>Alphaproteobacteria</taxon>
        <taxon>Sphingomonadales</taxon>
        <taxon>Erythrobacteraceae</taxon>
        <taxon>Croceibacterium</taxon>
    </lineage>
</organism>
<keyword evidence="2 3" id="KW-0413">Isomerase</keyword>
<dbReference type="EC" id="5.1.1.-" evidence="3"/>
<dbReference type="InterPro" id="IPR001920">
    <property type="entry name" value="Asp/Glu_race"/>
</dbReference>
<dbReference type="Gene3D" id="3.40.50.1860">
    <property type="match status" value="2"/>
</dbReference>
<dbReference type="InterPro" id="IPR015942">
    <property type="entry name" value="Asp/Glu/hydantoin_racemase"/>
</dbReference>
<dbReference type="InterPro" id="IPR004380">
    <property type="entry name" value="Asp_race"/>
</dbReference>
<evidence type="ECO:0000313" key="4">
    <source>
        <dbReference type="Proteomes" id="UP000469159"/>
    </source>
</evidence>
<evidence type="ECO:0000256" key="2">
    <source>
        <dbReference type="ARBA" id="ARBA00023235"/>
    </source>
</evidence>
<dbReference type="OrthoDB" id="9803739at2"/>
<dbReference type="Pfam" id="PF01177">
    <property type="entry name" value="Asp_Glu_race"/>
    <property type="match status" value="1"/>
</dbReference>
<dbReference type="RefSeq" id="WP_160747601.1">
    <property type="nucleotide sequence ID" value="NZ_WTYK01000010.1"/>
</dbReference>
<accession>A0A6I4UUY5</accession>
<dbReference type="PANTHER" id="PTHR21198:SF7">
    <property type="entry name" value="ASPARTATE-GLUTAMATE RACEMASE FAMILY"/>
    <property type="match status" value="1"/>
</dbReference>
<reference evidence="3 4" key="1">
    <citation type="submission" date="2019-12" db="EMBL/GenBank/DDBJ databases">
        <title>Genomic-based taxomic classification of the family Erythrobacteraceae.</title>
        <authorList>
            <person name="Xu L."/>
        </authorList>
    </citation>
    <scope>NUCLEOTIDE SEQUENCE [LARGE SCALE GENOMIC DNA]</scope>
    <source>
        <strain evidence="3 4">MCCC 1K02066</strain>
    </source>
</reference>
<gene>
    <name evidence="3" type="ORF">GRI75_13935</name>
</gene>
<protein>
    <submittedName>
        <fullName evidence="3">Amino acid racemase</fullName>
        <ecNumber evidence="3">5.1.1.-</ecNumber>
    </submittedName>
</protein>
<keyword evidence="4" id="KW-1185">Reference proteome</keyword>
<proteinExistence type="inferred from homology"/>
<comment type="caution">
    <text evidence="3">The sequence shown here is derived from an EMBL/GenBank/DDBJ whole genome shotgun (WGS) entry which is preliminary data.</text>
</comment>
<comment type="similarity">
    <text evidence="1">Belongs to the aspartate/glutamate racemases family.</text>
</comment>